<feature type="region of interest" description="Disordered" evidence="1">
    <location>
        <begin position="62"/>
        <end position="100"/>
    </location>
</feature>
<reference evidence="3" key="1">
    <citation type="submission" date="2022-12" db="EMBL/GenBank/DDBJ databases">
        <authorList>
            <person name="Krivoruchko A.V."/>
            <person name="Elkin A."/>
        </authorList>
    </citation>
    <scope>NUCLEOTIDE SEQUENCE</scope>
    <source>
        <strain evidence="3">IEGM 1388</strain>
    </source>
</reference>
<proteinExistence type="predicted"/>
<protein>
    <recommendedName>
        <fullName evidence="5">Serine/threonine protein kinase</fullName>
    </recommendedName>
</protein>
<dbReference type="EMBL" id="JAPWIE010000006">
    <property type="protein sequence ID" value="MCZ4552332.1"/>
    <property type="molecule type" value="Genomic_DNA"/>
</dbReference>
<keyword evidence="4" id="KW-1185">Reference proteome</keyword>
<comment type="caution">
    <text evidence="3">The sequence shown here is derived from an EMBL/GenBank/DDBJ whole genome shotgun (WGS) entry which is preliminary data.</text>
</comment>
<accession>A0ABT4MZ96</accession>
<feature type="compositionally biased region" description="Low complexity" evidence="1">
    <location>
        <begin position="63"/>
        <end position="95"/>
    </location>
</feature>
<evidence type="ECO:0008006" key="5">
    <source>
        <dbReference type="Google" id="ProtNLM"/>
    </source>
</evidence>
<gene>
    <name evidence="3" type="ORF">O4213_20230</name>
</gene>
<evidence type="ECO:0000313" key="4">
    <source>
        <dbReference type="Proteomes" id="UP001067235"/>
    </source>
</evidence>
<dbReference type="Proteomes" id="UP001067235">
    <property type="component" value="Unassembled WGS sequence"/>
</dbReference>
<evidence type="ECO:0000313" key="3">
    <source>
        <dbReference type="EMBL" id="MCZ4552332.1"/>
    </source>
</evidence>
<evidence type="ECO:0000256" key="2">
    <source>
        <dbReference type="SAM" id="Phobius"/>
    </source>
</evidence>
<evidence type="ECO:0000256" key="1">
    <source>
        <dbReference type="SAM" id="MobiDB-lite"/>
    </source>
</evidence>
<name>A0ABT4MZ96_GORRU</name>
<keyword evidence="2" id="KW-0812">Transmembrane</keyword>
<keyword evidence="2" id="KW-0472">Membrane</keyword>
<dbReference type="RefSeq" id="WP_301573100.1">
    <property type="nucleotide sequence ID" value="NZ_JAPWIE010000006.1"/>
</dbReference>
<feature type="transmembrane region" description="Helical" evidence="2">
    <location>
        <begin position="20"/>
        <end position="45"/>
    </location>
</feature>
<sequence length="224" mass="23201">MTSPYPVPQPEPPPRGPSRVVIGLLIALAVLVTVGLAVVAIGIVMENDGTANRGRSTVTVVETPASAQQSPATSTPSPSSSTPSTTTTKPTRSPAGLFDNAPLSPGLCQTNGLCRLSSPTGNFMCYIDAARATCTSPRGEKLVNGQTVNAISVDEAGNTELATLSAGSEKLLDRPEIGKHVFPYGNQVTAFGFTCAVGESTGVSCRQDSSGKGFSVTRQDYFFF</sequence>
<keyword evidence="2" id="KW-1133">Transmembrane helix</keyword>
<organism evidence="3 4">
    <name type="scientific">Gordonia rubripertincta</name>
    <name type="common">Rhodococcus corallinus</name>
    <dbReference type="NCBI Taxonomy" id="36822"/>
    <lineage>
        <taxon>Bacteria</taxon>
        <taxon>Bacillati</taxon>
        <taxon>Actinomycetota</taxon>
        <taxon>Actinomycetes</taxon>
        <taxon>Mycobacteriales</taxon>
        <taxon>Gordoniaceae</taxon>
        <taxon>Gordonia</taxon>
    </lineage>
</organism>